<evidence type="ECO:0000313" key="4">
    <source>
        <dbReference type="Proteomes" id="UP000032066"/>
    </source>
</evidence>
<dbReference type="STRING" id="2064.TR51_11070"/>
<dbReference type="GO" id="GO:0070813">
    <property type="term" value="P:hydrogen sulfide metabolic process"/>
    <property type="evidence" value="ECO:0007669"/>
    <property type="project" value="TreeGrafter"/>
</dbReference>
<dbReference type="Gene3D" id="3.40.250.10">
    <property type="entry name" value="Rhodanese-like domain"/>
    <property type="match status" value="2"/>
</dbReference>
<dbReference type="InterPro" id="IPR001763">
    <property type="entry name" value="Rhodanese-like_dom"/>
</dbReference>
<keyword evidence="3" id="KW-0808">Transferase</keyword>
<dbReference type="InterPro" id="IPR036866">
    <property type="entry name" value="RibonucZ/Hydroxyglut_hydro"/>
</dbReference>
<comment type="caution">
    <text evidence="3">The sequence shown here is derived from an EMBL/GenBank/DDBJ whole genome shotgun (WGS) entry which is preliminary data.</text>
</comment>
<gene>
    <name evidence="3" type="ORF">TR51_11070</name>
</gene>
<dbReference type="GO" id="GO:0006749">
    <property type="term" value="P:glutathione metabolic process"/>
    <property type="evidence" value="ECO:0007669"/>
    <property type="project" value="InterPro"/>
</dbReference>
<proteinExistence type="predicted"/>
<dbReference type="InterPro" id="IPR001279">
    <property type="entry name" value="Metallo-B-lactamas"/>
</dbReference>
<dbReference type="AlphaFoldDB" id="A0A0D0Q1D0"/>
<dbReference type="PATRIC" id="fig|2064.6.peg.2374"/>
<dbReference type="SUPFAM" id="SSF56281">
    <property type="entry name" value="Metallo-hydrolase/oxidoreductase"/>
    <property type="match status" value="1"/>
</dbReference>
<sequence>MPENAGPLVLVQFYLDCLSHASYLVGDRTTGRAVVVDPQRDVNDYLETAERHGLTIERVIETHVHADFLSGHLELAERTGARISYGSVAALDFDTDPLADGERLDLGEVELEILHTPGHTPESICVVVREHAGDAVPYGVLTGDTLFIGDVGRPDLLSSRGRSAEEMGRLLYRSTRALLALPDGTRVYPAHGAGSACGKNLSTELSCTIGNQRVGNYALADLTEDEFVAVVTDGQPAVPAYFAFTSVRNRQARPVLDEDTLVPSLTPEAVLQARAGGAIVLDTRDPEAFAAAHLHGAVNIPLGGRFAELAGQVLDAQDAIVLCGDQDTAVEARTRLARIGFDRVLGALATPVDAVGAAHLTRAIRVEADALAEQLARGAAEFEVLDVRGPGEVQDSGTVPGARLIPLPELLARLGELPTGRPLTVICASGNRSSVAASVLRARGFDTVDLRGGFAAWHGEVAHPAGRAASAAGRDADGVTA</sequence>
<dbReference type="InterPro" id="IPR051682">
    <property type="entry name" value="Mito_Persulfide_Diox"/>
</dbReference>
<dbReference type="EMBL" id="JXZB01000002">
    <property type="protein sequence ID" value="KIQ64713.1"/>
    <property type="molecule type" value="Genomic_DNA"/>
</dbReference>
<name>A0A0D0Q1D0_KITGR</name>
<dbReference type="InterPro" id="IPR036873">
    <property type="entry name" value="Rhodanese-like_dom_sf"/>
</dbReference>
<dbReference type="Pfam" id="PF00753">
    <property type="entry name" value="Lactamase_B"/>
    <property type="match status" value="1"/>
</dbReference>
<keyword evidence="4" id="KW-1185">Reference proteome</keyword>
<dbReference type="CDD" id="cd00158">
    <property type="entry name" value="RHOD"/>
    <property type="match status" value="2"/>
</dbReference>
<reference evidence="3 4" key="1">
    <citation type="submission" date="2015-02" db="EMBL/GenBank/DDBJ databases">
        <title>Draft genome sequence of Kitasatospora griseola MF730-N6, a bafilomycin, terpentecin and satosporin producer.</title>
        <authorList>
            <person name="Arens J.C."/>
            <person name="Haltli B."/>
            <person name="Kerr R.G."/>
        </authorList>
    </citation>
    <scope>NUCLEOTIDE SEQUENCE [LARGE SCALE GENOMIC DNA]</scope>
    <source>
        <strain evidence="3 4">MF730-N6</strain>
    </source>
</reference>
<evidence type="ECO:0000256" key="1">
    <source>
        <dbReference type="ARBA" id="ARBA00022723"/>
    </source>
</evidence>
<evidence type="ECO:0000259" key="2">
    <source>
        <dbReference type="PROSITE" id="PS50206"/>
    </source>
</evidence>
<feature type="domain" description="Rhodanese" evidence="2">
    <location>
        <begin position="378"/>
        <end position="466"/>
    </location>
</feature>
<dbReference type="PANTHER" id="PTHR43084">
    <property type="entry name" value="PERSULFIDE DIOXYGENASE ETHE1"/>
    <property type="match status" value="1"/>
</dbReference>
<dbReference type="Proteomes" id="UP000032066">
    <property type="component" value="Unassembled WGS sequence"/>
</dbReference>
<dbReference type="PANTHER" id="PTHR43084:SF1">
    <property type="entry name" value="PERSULFIDE DIOXYGENASE ETHE1, MITOCHONDRIAL"/>
    <property type="match status" value="1"/>
</dbReference>
<dbReference type="Gene3D" id="3.60.15.10">
    <property type="entry name" value="Ribonuclease Z/Hydroxyacylglutathione hydrolase-like"/>
    <property type="match status" value="1"/>
</dbReference>
<keyword evidence="1" id="KW-0479">Metal-binding</keyword>
<feature type="domain" description="Rhodanese" evidence="2">
    <location>
        <begin position="274"/>
        <end position="344"/>
    </location>
</feature>
<dbReference type="Pfam" id="PF00581">
    <property type="entry name" value="Rhodanese"/>
    <property type="match status" value="2"/>
</dbReference>
<dbReference type="GO" id="GO:0016740">
    <property type="term" value="F:transferase activity"/>
    <property type="evidence" value="ECO:0007669"/>
    <property type="project" value="UniProtKB-KW"/>
</dbReference>
<dbReference type="SUPFAM" id="SSF52821">
    <property type="entry name" value="Rhodanese/Cell cycle control phosphatase"/>
    <property type="match status" value="2"/>
</dbReference>
<dbReference type="SMART" id="SM00849">
    <property type="entry name" value="Lactamase_B"/>
    <property type="match status" value="1"/>
</dbReference>
<dbReference type="SMART" id="SM00450">
    <property type="entry name" value="RHOD"/>
    <property type="match status" value="2"/>
</dbReference>
<dbReference type="GO" id="GO:0050313">
    <property type="term" value="F:sulfur dioxygenase activity"/>
    <property type="evidence" value="ECO:0007669"/>
    <property type="project" value="InterPro"/>
</dbReference>
<dbReference type="RefSeq" id="WP_043910503.1">
    <property type="nucleotide sequence ID" value="NZ_JXZB01000002.1"/>
</dbReference>
<dbReference type="CDD" id="cd07724">
    <property type="entry name" value="POD-like_MBL-fold"/>
    <property type="match status" value="1"/>
</dbReference>
<accession>A0A0D0Q1D0</accession>
<dbReference type="FunFam" id="3.60.15.10:FF:000030">
    <property type="entry name" value="Metallo-beta-lactamase family protein"/>
    <property type="match status" value="1"/>
</dbReference>
<dbReference type="GO" id="GO:0046872">
    <property type="term" value="F:metal ion binding"/>
    <property type="evidence" value="ECO:0007669"/>
    <property type="project" value="UniProtKB-KW"/>
</dbReference>
<protein>
    <submittedName>
        <fullName evidence="3">Sulfurtransferase</fullName>
    </submittedName>
</protein>
<dbReference type="PROSITE" id="PS50206">
    <property type="entry name" value="RHODANESE_3"/>
    <property type="match status" value="2"/>
</dbReference>
<organism evidence="3 4">
    <name type="scientific">Kitasatospora griseola</name>
    <name type="common">Streptomyces griseolosporeus</name>
    <dbReference type="NCBI Taxonomy" id="2064"/>
    <lineage>
        <taxon>Bacteria</taxon>
        <taxon>Bacillati</taxon>
        <taxon>Actinomycetota</taxon>
        <taxon>Actinomycetes</taxon>
        <taxon>Kitasatosporales</taxon>
        <taxon>Streptomycetaceae</taxon>
        <taxon>Kitasatospora</taxon>
    </lineage>
</organism>
<dbReference type="InterPro" id="IPR044528">
    <property type="entry name" value="POD-like_MBL-fold"/>
</dbReference>
<evidence type="ECO:0000313" key="3">
    <source>
        <dbReference type="EMBL" id="KIQ64713.1"/>
    </source>
</evidence>